<feature type="chain" id="PRO_5045359611" description="BPTI/Kunitz inhibitor domain-containing protein" evidence="4">
    <location>
        <begin position="27"/>
        <end position="84"/>
    </location>
</feature>
<reference evidence="6 7" key="1">
    <citation type="submission" date="2024-08" db="EMBL/GenBank/DDBJ databases">
        <authorList>
            <person name="Cucini C."/>
            <person name="Frati F."/>
        </authorList>
    </citation>
    <scope>NUCLEOTIDE SEQUENCE [LARGE SCALE GENOMIC DNA]</scope>
</reference>
<dbReference type="PRINTS" id="PR00759">
    <property type="entry name" value="BASICPTASE"/>
</dbReference>
<dbReference type="InterPro" id="IPR050098">
    <property type="entry name" value="TFPI/VKTCI-like"/>
</dbReference>
<feature type="domain" description="BPTI/Kunitz inhibitor" evidence="5">
    <location>
        <begin position="32"/>
        <end position="82"/>
    </location>
</feature>
<dbReference type="SUPFAM" id="SSF57362">
    <property type="entry name" value="BPTI-like"/>
    <property type="match status" value="1"/>
</dbReference>
<dbReference type="InterPro" id="IPR002223">
    <property type="entry name" value="Kunitz_BPTI"/>
</dbReference>
<dbReference type="PANTHER" id="PTHR10083">
    <property type="entry name" value="KUNITZ-TYPE PROTEASE INHIBITOR-RELATED"/>
    <property type="match status" value="1"/>
</dbReference>
<dbReference type="InterPro" id="IPR020901">
    <property type="entry name" value="Prtase_inh_Kunz-CS"/>
</dbReference>
<evidence type="ECO:0000313" key="6">
    <source>
        <dbReference type="EMBL" id="CAL8117005.1"/>
    </source>
</evidence>
<dbReference type="Pfam" id="PF00014">
    <property type="entry name" value="Kunitz_BPTI"/>
    <property type="match status" value="1"/>
</dbReference>
<evidence type="ECO:0000256" key="1">
    <source>
        <dbReference type="ARBA" id="ARBA00022690"/>
    </source>
</evidence>
<keyword evidence="4" id="KW-0732">Signal</keyword>
<dbReference type="PROSITE" id="PS00280">
    <property type="entry name" value="BPTI_KUNITZ_1"/>
    <property type="match status" value="1"/>
</dbReference>
<feature type="signal peptide" evidence="4">
    <location>
        <begin position="1"/>
        <end position="26"/>
    </location>
</feature>
<dbReference type="PANTHER" id="PTHR10083:SF374">
    <property type="entry name" value="BPTI_KUNITZ INHIBITOR DOMAIN-CONTAINING PROTEIN"/>
    <property type="match status" value="1"/>
</dbReference>
<keyword evidence="3" id="KW-1015">Disulfide bond</keyword>
<dbReference type="PROSITE" id="PS50279">
    <property type="entry name" value="BPTI_KUNITZ_2"/>
    <property type="match status" value="1"/>
</dbReference>
<gene>
    <name evidence="6" type="ORF">ODALV1_LOCUS17487</name>
</gene>
<organism evidence="6 7">
    <name type="scientific">Orchesella dallaii</name>
    <dbReference type="NCBI Taxonomy" id="48710"/>
    <lineage>
        <taxon>Eukaryota</taxon>
        <taxon>Metazoa</taxon>
        <taxon>Ecdysozoa</taxon>
        <taxon>Arthropoda</taxon>
        <taxon>Hexapoda</taxon>
        <taxon>Collembola</taxon>
        <taxon>Entomobryomorpha</taxon>
        <taxon>Entomobryoidea</taxon>
        <taxon>Orchesellidae</taxon>
        <taxon>Orchesellinae</taxon>
        <taxon>Orchesella</taxon>
    </lineage>
</organism>
<name>A0ABP1R4S0_9HEXA</name>
<dbReference type="Gene3D" id="4.10.410.10">
    <property type="entry name" value="Pancreatic trypsin inhibitor Kunitz domain"/>
    <property type="match status" value="1"/>
</dbReference>
<dbReference type="InterPro" id="IPR036880">
    <property type="entry name" value="Kunitz_BPTI_sf"/>
</dbReference>
<dbReference type="EMBL" id="CAXLJM020000053">
    <property type="protein sequence ID" value="CAL8117005.1"/>
    <property type="molecule type" value="Genomic_DNA"/>
</dbReference>
<evidence type="ECO:0000256" key="3">
    <source>
        <dbReference type="ARBA" id="ARBA00023157"/>
    </source>
</evidence>
<dbReference type="CDD" id="cd00109">
    <property type="entry name" value="Kunitz-type"/>
    <property type="match status" value="1"/>
</dbReference>
<evidence type="ECO:0000259" key="5">
    <source>
        <dbReference type="PROSITE" id="PS50279"/>
    </source>
</evidence>
<evidence type="ECO:0000256" key="2">
    <source>
        <dbReference type="ARBA" id="ARBA00022900"/>
    </source>
</evidence>
<comment type="caution">
    <text evidence="6">The sequence shown here is derived from an EMBL/GenBank/DDBJ whole genome shotgun (WGS) entry which is preliminary data.</text>
</comment>
<keyword evidence="2" id="KW-0722">Serine protease inhibitor</keyword>
<evidence type="ECO:0000256" key="4">
    <source>
        <dbReference type="SAM" id="SignalP"/>
    </source>
</evidence>
<evidence type="ECO:0000313" key="7">
    <source>
        <dbReference type="Proteomes" id="UP001642540"/>
    </source>
</evidence>
<proteinExistence type="predicted"/>
<dbReference type="SMART" id="SM00131">
    <property type="entry name" value="KU"/>
    <property type="match status" value="1"/>
</dbReference>
<sequence length="84" mass="9380">MKKITSLLTIAVLAAFFCFFFEDTSAGGLNACHLPKNEGECYADIPAYWYNLQRKECEEFSYGGCRGNANNFKTKEECEAACAN</sequence>
<dbReference type="Proteomes" id="UP001642540">
    <property type="component" value="Unassembled WGS sequence"/>
</dbReference>
<keyword evidence="1" id="KW-0646">Protease inhibitor</keyword>
<accession>A0ABP1R4S0</accession>
<keyword evidence="7" id="KW-1185">Reference proteome</keyword>
<protein>
    <recommendedName>
        <fullName evidence="5">BPTI/Kunitz inhibitor domain-containing protein</fullName>
    </recommendedName>
</protein>